<reference evidence="2 3" key="1">
    <citation type="journal article" date="2014" name="PLoS Genet.">
        <title>Phylogenetically driven sequencing of extremely halophilic archaea reveals strategies for static and dynamic osmo-response.</title>
        <authorList>
            <person name="Becker E.A."/>
            <person name="Seitzer P.M."/>
            <person name="Tritt A."/>
            <person name="Larsen D."/>
            <person name="Krusor M."/>
            <person name="Yao A.I."/>
            <person name="Wu D."/>
            <person name="Madern D."/>
            <person name="Eisen J.A."/>
            <person name="Darling A.E."/>
            <person name="Facciotti M.T."/>
        </authorList>
    </citation>
    <scope>NUCLEOTIDE SEQUENCE [LARGE SCALE GENOMIC DNA]</scope>
    <source>
        <strain evidence="2 3">DSM 8989</strain>
    </source>
</reference>
<evidence type="ECO:0000313" key="2">
    <source>
        <dbReference type="EMBL" id="EMA50911.1"/>
    </source>
</evidence>
<keyword evidence="3" id="KW-1185">Reference proteome</keyword>
<dbReference type="RefSeq" id="WP_005044554.1">
    <property type="nucleotide sequence ID" value="NZ_AOME01000070.1"/>
</dbReference>
<sequence length="57" mass="6233">MADRSDADDDDAWEPRGPWVLAIGTAVIGAVAVLVTGVRAVRKRLQQDEREIVTEVD</sequence>
<keyword evidence="1" id="KW-0472">Membrane</keyword>
<name>M0MZ75_9EURY</name>
<dbReference type="PATRIC" id="fig|1227456.3.peg.2963"/>
<keyword evidence="1" id="KW-0812">Transmembrane</keyword>
<proteinExistence type="predicted"/>
<gene>
    <name evidence="2" type="ORF">C450_14612</name>
</gene>
<comment type="caution">
    <text evidence="2">The sequence shown here is derived from an EMBL/GenBank/DDBJ whole genome shotgun (WGS) entry which is preliminary data.</text>
</comment>
<dbReference type="AlphaFoldDB" id="M0MZ75"/>
<dbReference type="STRING" id="1227456.C450_14612"/>
<evidence type="ECO:0000256" key="1">
    <source>
        <dbReference type="SAM" id="Phobius"/>
    </source>
</evidence>
<evidence type="ECO:0000313" key="3">
    <source>
        <dbReference type="Proteomes" id="UP000011625"/>
    </source>
</evidence>
<dbReference type="EMBL" id="AOME01000070">
    <property type="protein sequence ID" value="EMA50911.1"/>
    <property type="molecule type" value="Genomic_DNA"/>
</dbReference>
<dbReference type="Proteomes" id="UP000011625">
    <property type="component" value="Unassembled WGS sequence"/>
</dbReference>
<organism evidence="2 3">
    <name type="scientific">Halococcus salifodinae DSM 8989</name>
    <dbReference type="NCBI Taxonomy" id="1227456"/>
    <lineage>
        <taxon>Archaea</taxon>
        <taxon>Methanobacteriati</taxon>
        <taxon>Methanobacteriota</taxon>
        <taxon>Stenosarchaea group</taxon>
        <taxon>Halobacteria</taxon>
        <taxon>Halobacteriales</taxon>
        <taxon>Halococcaceae</taxon>
        <taxon>Halococcus</taxon>
    </lineage>
</organism>
<protein>
    <submittedName>
        <fullName evidence="2">Uncharacterized protein</fullName>
    </submittedName>
</protein>
<accession>M0MZ75</accession>
<feature type="transmembrane region" description="Helical" evidence="1">
    <location>
        <begin position="20"/>
        <end position="41"/>
    </location>
</feature>
<keyword evidence="1" id="KW-1133">Transmembrane helix</keyword>